<dbReference type="InterPro" id="IPR058488">
    <property type="entry name" value="DUF8175"/>
</dbReference>
<accession>A0ABT5FKE4</accession>
<keyword evidence="2" id="KW-1133">Transmembrane helix</keyword>
<organism evidence="4 5">
    <name type="scientific">Streptomyces gilvifuscus</name>
    <dbReference type="NCBI Taxonomy" id="1550617"/>
    <lineage>
        <taxon>Bacteria</taxon>
        <taxon>Bacillati</taxon>
        <taxon>Actinomycetota</taxon>
        <taxon>Actinomycetes</taxon>
        <taxon>Kitasatosporales</taxon>
        <taxon>Streptomycetaceae</taxon>
        <taxon>Streptomyces</taxon>
    </lineage>
</organism>
<evidence type="ECO:0000256" key="2">
    <source>
        <dbReference type="SAM" id="Phobius"/>
    </source>
</evidence>
<keyword evidence="5" id="KW-1185">Reference proteome</keyword>
<dbReference type="Pfam" id="PF26526">
    <property type="entry name" value="DUF8175"/>
    <property type="match status" value="1"/>
</dbReference>
<comment type="caution">
    <text evidence="4">The sequence shown here is derived from an EMBL/GenBank/DDBJ whole genome shotgun (WGS) entry which is preliminary data.</text>
</comment>
<feature type="region of interest" description="Disordered" evidence="1">
    <location>
        <begin position="46"/>
        <end position="83"/>
    </location>
</feature>
<feature type="transmembrane region" description="Helical" evidence="2">
    <location>
        <begin position="21"/>
        <end position="38"/>
    </location>
</feature>
<evidence type="ECO:0000313" key="5">
    <source>
        <dbReference type="Proteomes" id="UP001221328"/>
    </source>
</evidence>
<evidence type="ECO:0000256" key="1">
    <source>
        <dbReference type="SAM" id="MobiDB-lite"/>
    </source>
</evidence>
<evidence type="ECO:0000259" key="3">
    <source>
        <dbReference type="Pfam" id="PF26526"/>
    </source>
</evidence>
<keyword evidence="2" id="KW-0812">Transmembrane</keyword>
<name>A0ABT5FKE4_9ACTN</name>
<keyword evidence="2" id="KW-0472">Membrane</keyword>
<protein>
    <recommendedName>
        <fullName evidence="3">DUF8175 domain-containing protein</fullName>
    </recommendedName>
</protein>
<gene>
    <name evidence="4" type="ORF">PO587_00780</name>
</gene>
<evidence type="ECO:0000313" key="4">
    <source>
        <dbReference type="EMBL" id="MDC2952985.1"/>
    </source>
</evidence>
<proteinExistence type="predicted"/>
<reference evidence="4 5" key="1">
    <citation type="journal article" date="2015" name="Int. J. Syst. Evol. Microbiol.">
        <title>Streptomyces gilvifuscus sp. nov., an actinomycete that produces antibacterial compounds isolated from soil.</title>
        <authorList>
            <person name="Nguyen T.M."/>
            <person name="Kim J."/>
        </authorList>
    </citation>
    <scope>NUCLEOTIDE SEQUENCE [LARGE SCALE GENOMIC DNA]</scope>
    <source>
        <strain evidence="4 5">T113</strain>
    </source>
</reference>
<sequence length="247" mass="25642">MRRQRRTEPSGPYWKQRNWQLSAGFLAVVVLLGGFVALTSDGDGSKAAAAEGPLSHGSVLKGGRPQGCATDDSAGDALPKSAPKDISWQTLGIARVPVSASAGPTRTTGPMRWCYAHTPVGAALAATVIPSQMSGSGWKTVSRQQVVSGRGRDLFEFQRATVQDIDSAAQSGGTSAGSYAGFSVTSYTRGAANVSLLIRTGQGYATTTIALRWSGGDWKVVPADDGSLHTPVTTVQGSPSGYVLWGV</sequence>
<dbReference type="Proteomes" id="UP001221328">
    <property type="component" value="Unassembled WGS sequence"/>
</dbReference>
<feature type="domain" description="DUF8175" evidence="3">
    <location>
        <begin position="62"/>
        <end position="237"/>
    </location>
</feature>
<dbReference type="RefSeq" id="WP_272173694.1">
    <property type="nucleotide sequence ID" value="NZ_JAQOSK010000001.1"/>
</dbReference>
<dbReference type="EMBL" id="JAQOSK010000001">
    <property type="protein sequence ID" value="MDC2952985.1"/>
    <property type="molecule type" value="Genomic_DNA"/>
</dbReference>